<evidence type="ECO:0000256" key="12">
    <source>
        <dbReference type="ARBA" id="ARBA00044252"/>
    </source>
</evidence>
<dbReference type="PaxDb" id="55529-EKX48405"/>
<evidence type="ECO:0000256" key="3">
    <source>
        <dbReference type="ARBA" id="ARBA00022670"/>
    </source>
</evidence>
<dbReference type="STRING" id="905079.L1JJY7"/>
<dbReference type="RefSeq" id="XP_005835385.1">
    <property type="nucleotide sequence ID" value="XM_005835328.1"/>
</dbReference>
<keyword evidence="19" id="KW-1185">Reference proteome</keyword>
<gene>
    <name evidence="17" type="ORF">GUITHDRAFT_86095</name>
</gene>
<reference evidence="17 19" key="1">
    <citation type="journal article" date="2012" name="Nature">
        <title>Algal genomes reveal evolutionary mosaicism and the fate of nucleomorphs.</title>
        <authorList>
            <consortium name="DOE Joint Genome Institute"/>
            <person name="Curtis B.A."/>
            <person name="Tanifuji G."/>
            <person name="Burki F."/>
            <person name="Gruber A."/>
            <person name="Irimia M."/>
            <person name="Maruyama S."/>
            <person name="Arias M.C."/>
            <person name="Ball S.G."/>
            <person name="Gile G.H."/>
            <person name="Hirakawa Y."/>
            <person name="Hopkins J.F."/>
            <person name="Kuo A."/>
            <person name="Rensing S.A."/>
            <person name="Schmutz J."/>
            <person name="Symeonidi A."/>
            <person name="Elias M."/>
            <person name="Eveleigh R.J."/>
            <person name="Herman E.K."/>
            <person name="Klute M.J."/>
            <person name="Nakayama T."/>
            <person name="Obornik M."/>
            <person name="Reyes-Prieto A."/>
            <person name="Armbrust E.V."/>
            <person name="Aves S.J."/>
            <person name="Beiko R.G."/>
            <person name="Coutinho P."/>
            <person name="Dacks J.B."/>
            <person name="Durnford D.G."/>
            <person name="Fast N.M."/>
            <person name="Green B.R."/>
            <person name="Grisdale C.J."/>
            <person name="Hempel F."/>
            <person name="Henrissat B."/>
            <person name="Hoppner M.P."/>
            <person name="Ishida K."/>
            <person name="Kim E."/>
            <person name="Koreny L."/>
            <person name="Kroth P.G."/>
            <person name="Liu Y."/>
            <person name="Malik S.B."/>
            <person name="Maier U.G."/>
            <person name="McRose D."/>
            <person name="Mock T."/>
            <person name="Neilson J.A."/>
            <person name="Onodera N.T."/>
            <person name="Poole A.M."/>
            <person name="Pritham E.J."/>
            <person name="Richards T.A."/>
            <person name="Rocap G."/>
            <person name="Roy S.W."/>
            <person name="Sarai C."/>
            <person name="Schaack S."/>
            <person name="Shirato S."/>
            <person name="Slamovits C.H."/>
            <person name="Spencer D.F."/>
            <person name="Suzuki S."/>
            <person name="Worden A.Z."/>
            <person name="Zauner S."/>
            <person name="Barry K."/>
            <person name="Bell C."/>
            <person name="Bharti A.K."/>
            <person name="Crow J.A."/>
            <person name="Grimwood J."/>
            <person name="Kramer R."/>
            <person name="Lindquist E."/>
            <person name="Lucas S."/>
            <person name="Salamov A."/>
            <person name="McFadden G.I."/>
            <person name="Lane C.E."/>
            <person name="Keeling P.J."/>
            <person name="Gray M.W."/>
            <person name="Grigoriev I.V."/>
            <person name="Archibald J.M."/>
        </authorList>
    </citation>
    <scope>NUCLEOTIDE SEQUENCE</scope>
    <source>
        <strain evidence="17 19">CCMP2712</strain>
    </source>
</reference>
<comment type="subunit">
    <text evidence="2">Homodimer.</text>
</comment>
<dbReference type="Gene3D" id="3.90.230.10">
    <property type="entry name" value="Creatinase/methionine aminopeptidase superfamily"/>
    <property type="match status" value="1"/>
</dbReference>
<reference evidence="19" key="2">
    <citation type="submission" date="2012-11" db="EMBL/GenBank/DDBJ databases">
        <authorList>
            <person name="Kuo A."/>
            <person name="Curtis B.A."/>
            <person name="Tanifuji G."/>
            <person name="Burki F."/>
            <person name="Gruber A."/>
            <person name="Irimia M."/>
            <person name="Maruyama S."/>
            <person name="Arias M.C."/>
            <person name="Ball S.G."/>
            <person name="Gile G.H."/>
            <person name="Hirakawa Y."/>
            <person name="Hopkins J.F."/>
            <person name="Rensing S.A."/>
            <person name="Schmutz J."/>
            <person name="Symeonidi A."/>
            <person name="Elias M."/>
            <person name="Eveleigh R.J."/>
            <person name="Herman E.K."/>
            <person name="Klute M.J."/>
            <person name="Nakayama T."/>
            <person name="Obornik M."/>
            <person name="Reyes-Prieto A."/>
            <person name="Armbrust E.V."/>
            <person name="Aves S.J."/>
            <person name="Beiko R.G."/>
            <person name="Coutinho P."/>
            <person name="Dacks J.B."/>
            <person name="Durnford D.G."/>
            <person name="Fast N.M."/>
            <person name="Green B.R."/>
            <person name="Grisdale C."/>
            <person name="Hempe F."/>
            <person name="Henrissat B."/>
            <person name="Hoppner M.P."/>
            <person name="Ishida K.-I."/>
            <person name="Kim E."/>
            <person name="Koreny L."/>
            <person name="Kroth P.G."/>
            <person name="Liu Y."/>
            <person name="Malik S.-B."/>
            <person name="Maier U.G."/>
            <person name="McRose D."/>
            <person name="Mock T."/>
            <person name="Neilson J.A."/>
            <person name="Onodera N.T."/>
            <person name="Poole A.M."/>
            <person name="Pritham E.J."/>
            <person name="Richards T.A."/>
            <person name="Rocap G."/>
            <person name="Roy S.W."/>
            <person name="Sarai C."/>
            <person name="Schaack S."/>
            <person name="Shirato S."/>
            <person name="Slamovits C.H."/>
            <person name="Spencer D.F."/>
            <person name="Suzuki S."/>
            <person name="Worden A.Z."/>
            <person name="Zauner S."/>
            <person name="Barry K."/>
            <person name="Bell C."/>
            <person name="Bharti A.K."/>
            <person name="Crow J.A."/>
            <person name="Grimwood J."/>
            <person name="Kramer R."/>
            <person name="Lindquist E."/>
            <person name="Lucas S."/>
            <person name="Salamov A."/>
            <person name="McFadden G.I."/>
            <person name="Lane C.E."/>
            <person name="Keeling P.J."/>
            <person name="Gray M.W."/>
            <person name="Grigoriev I.V."/>
            <person name="Archibald J.M."/>
        </authorList>
    </citation>
    <scope>NUCLEOTIDE SEQUENCE</scope>
    <source>
        <strain evidence="19">CCMP2712</strain>
    </source>
</reference>
<keyword evidence="5" id="KW-0378">Hydrolase</keyword>
<dbReference type="SUPFAM" id="SSF53092">
    <property type="entry name" value="Creatinase/prolidase N-terminal domain"/>
    <property type="match status" value="1"/>
</dbReference>
<comment type="similarity">
    <text evidence="9">Belongs to the peptidase M24B family. Eukaryotic-type prolidase subfamily.</text>
</comment>
<reference evidence="18" key="3">
    <citation type="submission" date="2016-03" db="UniProtKB">
        <authorList>
            <consortium name="EnsemblProtists"/>
        </authorList>
    </citation>
    <scope>IDENTIFICATION</scope>
</reference>
<dbReference type="GO" id="GO:0006508">
    <property type="term" value="P:proteolysis"/>
    <property type="evidence" value="ECO:0007669"/>
    <property type="project" value="UniProtKB-KW"/>
</dbReference>
<dbReference type="FunFam" id="3.90.230.10:FF:000002">
    <property type="entry name" value="Xaa-Pro aminopeptidase 3"/>
    <property type="match status" value="1"/>
</dbReference>
<evidence type="ECO:0000256" key="9">
    <source>
        <dbReference type="ARBA" id="ARBA00043990"/>
    </source>
</evidence>
<dbReference type="OMA" id="YELRMIR"/>
<keyword evidence="7" id="KW-0482">Metalloprotease</keyword>
<evidence type="ECO:0000256" key="15">
    <source>
        <dbReference type="ARBA" id="ARBA00048994"/>
    </source>
</evidence>
<dbReference type="GO" id="GO:0070006">
    <property type="term" value="F:metalloaminopeptidase activity"/>
    <property type="evidence" value="ECO:0007669"/>
    <property type="project" value="InterPro"/>
</dbReference>
<dbReference type="AlphaFoldDB" id="L1JJY7"/>
<evidence type="ECO:0000313" key="19">
    <source>
        <dbReference type="Proteomes" id="UP000011087"/>
    </source>
</evidence>
<evidence type="ECO:0000313" key="18">
    <source>
        <dbReference type="EnsemblProtists" id="EKX48405"/>
    </source>
</evidence>
<name>L1JJY7_GUITC</name>
<dbReference type="EMBL" id="JH992986">
    <property type="protein sequence ID" value="EKX48405.1"/>
    <property type="molecule type" value="Genomic_DNA"/>
</dbReference>
<keyword evidence="6" id="KW-0224">Dipeptidase</keyword>
<evidence type="ECO:0000256" key="2">
    <source>
        <dbReference type="ARBA" id="ARBA00011738"/>
    </source>
</evidence>
<protein>
    <recommendedName>
        <fullName evidence="11">Xaa-Pro dipeptidase</fullName>
        <ecNumber evidence="10">3.4.13.9</ecNumber>
    </recommendedName>
    <alternativeName>
        <fullName evidence="14">Imidodipeptidase</fullName>
    </alternativeName>
    <alternativeName>
        <fullName evidence="12">Peptidase D</fullName>
    </alternativeName>
    <alternativeName>
        <fullName evidence="13">Proline dipeptidase</fullName>
    </alternativeName>
</protein>
<dbReference type="GeneID" id="17305076"/>
<evidence type="ECO:0000256" key="1">
    <source>
        <dbReference type="ARBA" id="ARBA00001936"/>
    </source>
</evidence>
<evidence type="ECO:0000256" key="6">
    <source>
        <dbReference type="ARBA" id="ARBA00022997"/>
    </source>
</evidence>
<dbReference type="SUPFAM" id="SSF55920">
    <property type="entry name" value="Creatinase/aminopeptidase"/>
    <property type="match status" value="1"/>
</dbReference>
<dbReference type="GO" id="GO:0030145">
    <property type="term" value="F:manganese ion binding"/>
    <property type="evidence" value="ECO:0007669"/>
    <property type="project" value="InterPro"/>
</dbReference>
<evidence type="ECO:0000256" key="11">
    <source>
        <dbReference type="ARBA" id="ARBA00044141"/>
    </source>
</evidence>
<evidence type="ECO:0000256" key="7">
    <source>
        <dbReference type="ARBA" id="ARBA00023049"/>
    </source>
</evidence>
<dbReference type="Pfam" id="PF05195">
    <property type="entry name" value="AMP_N"/>
    <property type="match status" value="1"/>
</dbReference>
<dbReference type="GO" id="GO:0102009">
    <property type="term" value="F:proline dipeptidase activity"/>
    <property type="evidence" value="ECO:0007669"/>
    <property type="project" value="UniProtKB-EC"/>
</dbReference>
<evidence type="ECO:0000256" key="5">
    <source>
        <dbReference type="ARBA" id="ARBA00022801"/>
    </source>
</evidence>
<organism evidence="17">
    <name type="scientific">Guillardia theta (strain CCMP2712)</name>
    <name type="common">Cryptophyte</name>
    <dbReference type="NCBI Taxonomy" id="905079"/>
    <lineage>
        <taxon>Eukaryota</taxon>
        <taxon>Cryptophyceae</taxon>
        <taxon>Pyrenomonadales</taxon>
        <taxon>Geminigeraceae</taxon>
        <taxon>Guillardia</taxon>
    </lineage>
</organism>
<dbReference type="InterPro" id="IPR007865">
    <property type="entry name" value="Aminopep_P_N"/>
</dbReference>
<dbReference type="Proteomes" id="UP000011087">
    <property type="component" value="Unassembled WGS sequence"/>
</dbReference>
<evidence type="ECO:0000256" key="14">
    <source>
        <dbReference type="ARBA" id="ARBA00044351"/>
    </source>
</evidence>
<evidence type="ECO:0000256" key="4">
    <source>
        <dbReference type="ARBA" id="ARBA00022723"/>
    </source>
</evidence>
<accession>L1JJY7</accession>
<evidence type="ECO:0000256" key="8">
    <source>
        <dbReference type="ARBA" id="ARBA00023211"/>
    </source>
</evidence>
<dbReference type="KEGG" id="gtt:GUITHDRAFT_86095"/>
<proteinExistence type="inferred from homology"/>
<dbReference type="InterPro" id="IPR029149">
    <property type="entry name" value="Creatin/AminoP/Spt16_N"/>
</dbReference>
<dbReference type="EnsemblProtists" id="EKX48405">
    <property type="protein sequence ID" value="EKX48405"/>
    <property type="gene ID" value="GUITHDRAFT_86095"/>
</dbReference>
<comment type="cofactor">
    <cofactor evidence="1">
        <name>Mn(2+)</name>
        <dbReference type="ChEBI" id="CHEBI:29035"/>
    </cofactor>
</comment>
<dbReference type="CDD" id="cd01087">
    <property type="entry name" value="Prolidase"/>
    <property type="match status" value="1"/>
</dbReference>
<keyword evidence="3" id="KW-0645">Protease</keyword>
<comment type="catalytic activity">
    <reaction evidence="15">
        <text>Xaa-L-Pro dipeptide + H2O = an L-alpha-amino acid + L-proline</text>
        <dbReference type="Rhea" id="RHEA:76407"/>
        <dbReference type="ChEBI" id="CHEBI:15377"/>
        <dbReference type="ChEBI" id="CHEBI:59869"/>
        <dbReference type="ChEBI" id="CHEBI:60039"/>
        <dbReference type="ChEBI" id="CHEBI:195196"/>
        <dbReference type="EC" id="3.4.13.9"/>
    </reaction>
</comment>
<dbReference type="OrthoDB" id="10261878at2759"/>
<dbReference type="SMART" id="SM01011">
    <property type="entry name" value="AMP_N"/>
    <property type="match status" value="1"/>
</dbReference>
<dbReference type="Gene3D" id="3.40.350.10">
    <property type="entry name" value="Creatinase/prolidase N-terminal domain"/>
    <property type="match status" value="1"/>
</dbReference>
<dbReference type="InterPro" id="IPR036005">
    <property type="entry name" value="Creatinase/aminopeptidase-like"/>
</dbReference>
<keyword evidence="8" id="KW-0464">Manganese</keyword>
<dbReference type="Pfam" id="PF00557">
    <property type="entry name" value="Peptidase_M24"/>
    <property type="match status" value="1"/>
</dbReference>
<evidence type="ECO:0000259" key="16">
    <source>
        <dbReference type="SMART" id="SM01011"/>
    </source>
</evidence>
<dbReference type="EC" id="3.4.13.9" evidence="10"/>
<evidence type="ECO:0000256" key="13">
    <source>
        <dbReference type="ARBA" id="ARBA00044284"/>
    </source>
</evidence>
<keyword evidence="4" id="KW-0479">Metal-binding</keyword>
<evidence type="ECO:0000313" key="17">
    <source>
        <dbReference type="EMBL" id="EKX48405.1"/>
    </source>
</evidence>
<dbReference type="HOGENOM" id="CLU_017266_1_2_1"/>
<evidence type="ECO:0000256" key="10">
    <source>
        <dbReference type="ARBA" id="ARBA00044051"/>
    </source>
</evidence>
<dbReference type="eggNOG" id="KOG2737">
    <property type="taxonomic scope" value="Eukaryota"/>
</dbReference>
<feature type="domain" description="Aminopeptidase P N-terminal" evidence="16">
    <location>
        <begin position="23"/>
        <end position="158"/>
    </location>
</feature>
<sequence length="487" mass="54634">MDKSIAQTELEGFYWQGGDTMKISRTLHTQNRRKVLEHMKKQGANEGIIVLEGGRDINRADTDHTLLFRQESNFHYLFGVGFPDCFGTIDISSGRSSLFVPRQPESYSVWMGSPPSLEDLKSIYCVDEVLYTSELPDHVSSARPSTIYTYGGQNSDSGNEGKPANFEGIDRFPKDDKKLHHALYESRVFKTETEIEVIKYANKISSLAHIEVMKHCKPGMYEYQLESIFQHHCYFHGGMRNLAYTGICASGKNAAILHYGHAGAPNNRRLEEGDVVLNDLGAEYYCYASDITCSFPVSGKFTKEQQKIYEAVLDAKDSVVARAKPGVSWVEMHELTERIIAKHLLEIGVLKGDLEDIVKAEIPAVFMPHGLGHNLGLETHDVGGYPPGSLRASRPGLRSLRNVRRLQPGMVLTVEPGCYFIRSELEKALNDPIKSRHIVSDEVEKYMDFGGIRLEDNIVITQDGVDNLTNVPRRITELQDVVGSAYR</sequence>
<dbReference type="InterPro" id="IPR052433">
    <property type="entry name" value="X-Pro_dipept-like"/>
</dbReference>
<dbReference type="InterPro" id="IPR000994">
    <property type="entry name" value="Pept_M24"/>
</dbReference>
<dbReference type="PANTHER" id="PTHR48480:SF2">
    <property type="entry name" value="PEPTIDASE D"/>
    <property type="match status" value="1"/>
</dbReference>
<dbReference type="PANTHER" id="PTHR48480">
    <property type="match status" value="1"/>
</dbReference>